<proteinExistence type="predicted"/>
<evidence type="ECO:0000313" key="2">
    <source>
        <dbReference type="EMBL" id="GGE09104.1"/>
    </source>
</evidence>
<dbReference type="InterPro" id="IPR006121">
    <property type="entry name" value="HMA_dom"/>
</dbReference>
<organism evidence="2 3">
    <name type="scientific">Marinithermofilum abyssi</name>
    <dbReference type="NCBI Taxonomy" id="1571185"/>
    <lineage>
        <taxon>Bacteria</taxon>
        <taxon>Bacillati</taxon>
        <taxon>Bacillota</taxon>
        <taxon>Bacilli</taxon>
        <taxon>Bacillales</taxon>
        <taxon>Thermoactinomycetaceae</taxon>
        <taxon>Marinithermofilum</taxon>
    </lineage>
</organism>
<reference evidence="2" key="1">
    <citation type="journal article" date="2014" name="Int. J. Syst. Evol. Microbiol.">
        <title>Complete genome sequence of Corynebacterium casei LMG S-19264T (=DSM 44701T), isolated from a smear-ripened cheese.</title>
        <authorList>
            <consortium name="US DOE Joint Genome Institute (JGI-PGF)"/>
            <person name="Walter F."/>
            <person name="Albersmeier A."/>
            <person name="Kalinowski J."/>
            <person name="Ruckert C."/>
        </authorList>
    </citation>
    <scope>NUCLEOTIDE SEQUENCE</scope>
    <source>
        <strain evidence="2">CGMCC 1.15179</strain>
    </source>
</reference>
<comment type="caution">
    <text evidence="2">The sequence shown here is derived from an EMBL/GenBank/DDBJ whole genome shotgun (WGS) entry which is preliminary data.</text>
</comment>
<accession>A0A8J2VBP5</accession>
<dbReference type="Proteomes" id="UP000625210">
    <property type="component" value="Unassembled WGS sequence"/>
</dbReference>
<gene>
    <name evidence="2" type="ORF">GCM10011571_08060</name>
</gene>
<dbReference type="AlphaFoldDB" id="A0A8J2VBP5"/>
<protein>
    <recommendedName>
        <fullName evidence="1">HMA domain-containing protein</fullName>
    </recommendedName>
</protein>
<evidence type="ECO:0000259" key="1">
    <source>
        <dbReference type="PROSITE" id="PS50846"/>
    </source>
</evidence>
<dbReference type="InterPro" id="IPR036163">
    <property type="entry name" value="HMA_dom_sf"/>
</dbReference>
<dbReference type="EMBL" id="BMHQ01000002">
    <property type="protein sequence ID" value="GGE09104.1"/>
    <property type="molecule type" value="Genomic_DNA"/>
</dbReference>
<evidence type="ECO:0000313" key="3">
    <source>
        <dbReference type="Proteomes" id="UP000625210"/>
    </source>
</evidence>
<dbReference type="Gene3D" id="3.30.70.100">
    <property type="match status" value="1"/>
</dbReference>
<dbReference type="PROSITE" id="PS50846">
    <property type="entry name" value="HMA_2"/>
    <property type="match status" value="1"/>
</dbReference>
<reference evidence="2" key="2">
    <citation type="submission" date="2020-09" db="EMBL/GenBank/DDBJ databases">
        <authorList>
            <person name="Sun Q."/>
            <person name="Zhou Y."/>
        </authorList>
    </citation>
    <scope>NUCLEOTIDE SEQUENCE</scope>
    <source>
        <strain evidence="2">CGMCC 1.15179</strain>
    </source>
</reference>
<dbReference type="RefSeq" id="WP_188646594.1">
    <property type="nucleotide sequence ID" value="NZ_BMHQ01000002.1"/>
</dbReference>
<dbReference type="CDD" id="cd00371">
    <property type="entry name" value="HMA"/>
    <property type="match status" value="1"/>
</dbReference>
<name>A0A8J2VBP5_9BACL</name>
<dbReference type="GO" id="GO:0046872">
    <property type="term" value="F:metal ion binding"/>
    <property type="evidence" value="ECO:0007669"/>
    <property type="project" value="InterPro"/>
</dbReference>
<feature type="domain" description="HMA" evidence="1">
    <location>
        <begin position="2"/>
        <end position="68"/>
    </location>
</feature>
<keyword evidence="3" id="KW-1185">Reference proteome</keyword>
<dbReference type="SUPFAM" id="SSF55008">
    <property type="entry name" value="HMA, heavy metal-associated domain"/>
    <property type="match status" value="1"/>
</dbReference>
<sequence length="75" mass="8544">MKKETIMIKGMKDQKDLDRVLASLRDVWGVRQVDINLSKGEAVVSFNKNAASLHDFEQAVIDSGFQVRDEHEKNL</sequence>